<name>A0A7S1W0F6_ALECA</name>
<accession>A0A7S1W0F6</accession>
<dbReference type="Gene3D" id="3.50.50.60">
    <property type="entry name" value="FAD/NAD(P)-binding domain"/>
    <property type="match status" value="1"/>
</dbReference>
<dbReference type="SUPFAM" id="SSF51905">
    <property type="entry name" value="FAD/NAD(P)-binding domain"/>
    <property type="match status" value="1"/>
</dbReference>
<reference evidence="1" key="1">
    <citation type="submission" date="2021-01" db="EMBL/GenBank/DDBJ databases">
        <authorList>
            <person name="Corre E."/>
            <person name="Pelletier E."/>
            <person name="Niang G."/>
            <person name="Scheremetjew M."/>
            <person name="Finn R."/>
            <person name="Kale V."/>
            <person name="Holt S."/>
            <person name="Cochrane G."/>
            <person name="Meng A."/>
            <person name="Brown T."/>
            <person name="Cohen L."/>
        </authorList>
    </citation>
    <scope>NUCLEOTIDE SEQUENCE</scope>
    <source>
        <strain evidence="1">OF101</strain>
    </source>
</reference>
<evidence type="ECO:0000313" key="1">
    <source>
        <dbReference type="EMBL" id="CAD9142113.1"/>
    </source>
</evidence>
<dbReference type="InterPro" id="IPR036188">
    <property type="entry name" value="FAD/NAD-bd_sf"/>
</dbReference>
<proteinExistence type="predicted"/>
<dbReference type="AlphaFoldDB" id="A0A7S1W0F6"/>
<gene>
    <name evidence="1" type="ORF">ACAT0790_LOCUS27479</name>
</gene>
<sequence>MAIQLPEHVPHSGIYLPMKDQSGHLKGMNFSDTDRTCTIVLDGSKEALSLGVKTSTTVAELQDILASMFQRYPTDIILKTKQGAYQRILRARDEVPSVVTVQGITTFGRKVRQYDHPIFILGAGLGAIQTMVDMQMRGRTDMICMEAHADFGGHSWIKAANKFTKLQTERGTYHVDYCQTWKPVPFKVGELDYKTWPSRDALLYMMRENAREHGLYEHTMFNNQVEKMTPKGGAYAVQYVPTDELWNYSEEGDGGMMLVSFMSAWPGFLHLPNMLEFPGEDEFGGYMEYSSFDKVDYALCTDKICALYGHGAFTIENVRTLCEHRCAKCYVICRTRNLSGTKMASWLVGSQPVPVPASVLLDAFSKMYNLVGFDVWTAHAVHTDAKRSFAQITQKTIFGVTDIYFLAGYYDLMTCIVDEVKRVTHQCIHTKKGKKVKTEVFIKAIGTKPSFKIDKQLGIKEVVGAWINGDPLRFCQLGAKGVQAKNFGSFSVGPGFAPSVQMSNWFLDYPDDWWLVHDKLPKNKAGEWPAYVTQATFGLPMGMALGGNIPGLAAKMGEADALKARKQWESHPLEVYFKECEDEWNNYIRFFRKHNMVDDRPDPVYPYTMDTMWELIEKCNKVQRGEPVNFF</sequence>
<protein>
    <submittedName>
        <fullName evidence="1">Uncharacterized protein</fullName>
    </submittedName>
</protein>
<dbReference type="EMBL" id="HBGE01045525">
    <property type="protein sequence ID" value="CAD9142113.1"/>
    <property type="molecule type" value="Transcribed_RNA"/>
</dbReference>
<organism evidence="1">
    <name type="scientific">Alexandrium catenella</name>
    <name type="common">Red tide dinoflagellate</name>
    <name type="synonym">Gonyaulax catenella</name>
    <dbReference type="NCBI Taxonomy" id="2925"/>
    <lineage>
        <taxon>Eukaryota</taxon>
        <taxon>Sar</taxon>
        <taxon>Alveolata</taxon>
        <taxon>Dinophyceae</taxon>
        <taxon>Gonyaulacales</taxon>
        <taxon>Pyrocystaceae</taxon>
        <taxon>Alexandrium</taxon>
    </lineage>
</organism>